<protein>
    <submittedName>
        <fullName evidence="5">Universal stress protein</fullName>
    </submittedName>
</protein>
<evidence type="ECO:0000256" key="2">
    <source>
        <dbReference type="ARBA" id="ARBA00022741"/>
    </source>
</evidence>
<dbReference type="Gene3D" id="3.40.50.620">
    <property type="entry name" value="HUPs"/>
    <property type="match status" value="2"/>
</dbReference>
<dbReference type="RefSeq" id="WP_139623172.1">
    <property type="nucleotide sequence ID" value="NZ_VDMP01000024.1"/>
</dbReference>
<evidence type="ECO:0000256" key="1">
    <source>
        <dbReference type="ARBA" id="ARBA00008791"/>
    </source>
</evidence>
<dbReference type="PANTHER" id="PTHR46268">
    <property type="entry name" value="STRESS RESPONSE PROTEIN NHAX"/>
    <property type="match status" value="1"/>
</dbReference>
<evidence type="ECO:0000256" key="3">
    <source>
        <dbReference type="ARBA" id="ARBA00022840"/>
    </source>
</evidence>
<dbReference type="EMBL" id="VDMP01000024">
    <property type="protein sequence ID" value="TNM39682.1"/>
    <property type="molecule type" value="Genomic_DNA"/>
</dbReference>
<dbReference type="SUPFAM" id="SSF52402">
    <property type="entry name" value="Adenine nucleotide alpha hydrolases-like"/>
    <property type="match status" value="2"/>
</dbReference>
<dbReference type="Pfam" id="PF00582">
    <property type="entry name" value="Usp"/>
    <property type="match status" value="2"/>
</dbReference>
<gene>
    <name evidence="5" type="ORF">FHP29_12500</name>
</gene>
<dbReference type="InterPro" id="IPR014729">
    <property type="entry name" value="Rossmann-like_a/b/a_fold"/>
</dbReference>
<feature type="domain" description="UspA" evidence="4">
    <location>
        <begin position="55"/>
        <end position="125"/>
    </location>
</feature>
<evidence type="ECO:0000313" key="6">
    <source>
        <dbReference type="Proteomes" id="UP000313231"/>
    </source>
</evidence>
<accession>A0A5C4VUT8</accession>
<dbReference type="InterPro" id="IPR006016">
    <property type="entry name" value="UspA"/>
</dbReference>
<keyword evidence="6" id="KW-1185">Reference proteome</keyword>
<dbReference type="AlphaFoldDB" id="A0A5C4VUT8"/>
<dbReference type="PRINTS" id="PR01438">
    <property type="entry name" value="UNVRSLSTRESS"/>
</dbReference>
<proteinExistence type="inferred from homology"/>
<dbReference type="GO" id="GO:0005524">
    <property type="term" value="F:ATP binding"/>
    <property type="evidence" value="ECO:0007669"/>
    <property type="project" value="UniProtKB-KW"/>
</dbReference>
<feature type="domain" description="UspA" evidence="4">
    <location>
        <begin position="136"/>
        <end position="273"/>
    </location>
</feature>
<dbReference type="PANTHER" id="PTHR46268:SF27">
    <property type="entry name" value="UNIVERSAL STRESS PROTEIN RV2623"/>
    <property type="match status" value="1"/>
</dbReference>
<organism evidence="5 6">
    <name type="scientific">Nocardioides albidus</name>
    <dbReference type="NCBI Taxonomy" id="1517589"/>
    <lineage>
        <taxon>Bacteria</taxon>
        <taxon>Bacillati</taxon>
        <taxon>Actinomycetota</taxon>
        <taxon>Actinomycetes</taxon>
        <taxon>Propionibacteriales</taxon>
        <taxon>Nocardioidaceae</taxon>
        <taxon>Nocardioides</taxon>
    </lineage>
</organism>
<keyword evidence="3" id="KW-0067">ATP-binding</keyword>
<sequence>MSTTIRPGSIIVGADGSKHAARAIAWAAEQATLERRPLVVLSADEGTVHRINAEAVRLAREIAPNVEVVGLTAADDPRGTLVELSREAHLLVVGSRGRGTLRSMLLGSTSATVSRLSYCPLVVCRPRAEEHRGKGVLVGVDGTESSLAVLDFAFAQASLRKQALTVVHCVWDVVAAVAGLRNVRVEDVDLGPEDEAHLLLAETVAGFGEKYPDVAVALRVTHGLVDEVLGGRSAAWDLVVVGRHPLETVGRMVTGSIATAVVERAHTTVAVVPEPMIVRPS</sequence>
<comment type="similarity">
    <text evidence="1">Belongs to the universal stress protein A family.</text>
</comment>
<dbReference type="Proteomes" id="UP000313231">
    <property type="component" value="Unassembled WGS sequence"/>
</dbReference>
<comment type="caution">
    <text evidence="5">The sequence shown here is derived from an EMBL/GenBank/DDBJ whole genome shotgun (WGS) entry which is preliminary data.</text>
</comment>
<dbReference type="InterPro" id="IPR006015">
    <property type="entry name" value="Universal_stress_UspA"/>
</dbReference>
<keyword evidence="2" id="KW-0547">Nucleotide-binding</keyword>
<evidence type="ECO:0000313" key="5">
    <source>
        <dbReference type="EMBL" id="TNM39682.1"/>
    </source>
</evidence>
<dbReference type="OrthoDB" id="3873975at2"/>
<name>A0A5C4VUT8_9ACTN</name>
<reference evidence="5 6" key="1">
    <citation type="journal article" date="2016" name="Int. J. Syst. Evol. Microbiol.">
        <title>Nocardioides albidus sp. nov., an actinobacterium isolated from garden soil.</title>
        <authorList>
            <person name="Singh H."/>
            <person name="Du J."/>
            <person name="Trinh H."/>
            <person name="Won K."/>
            <person name="Yang J.E."/>
            <person name="Yin C."/>
            <person name="Kook M."/>
            <person name="Yi T.H."/>
        </authorList>
    </citation>
    <scope>NUCLEOTIDE SEQUENCE [LARGE SCALE GENOMIC DNA]</scope>
    <source>
        <strain evidence="5 6">CCTCC AB 2015297</strain>
    </source>
</reference>
<evidence type="ECO:0000259" key="4">
    <source>
        <dbReference type="Pfam" id="PF00582"/>
    </source>
</evidence>